<protein>
    <submittedName>
        <fullName evidence="2">Uncharacterized protein</fullName>
    </submittedName>
</protein>
<dbReference type="EMBL" id="JAEACU010000009">
    <property type="protein sequence ID" value="KAH7517707.1"/>
    <property type="molecule type" value="Genomic_DNA"/>
</dbReference>
<dbReference type="Pfam" id="PF02519">
    <property type="entry name" value="Auxin_inducible"/>
    <property type="match status" value="3"/>
</dbReference>
<dbReference type="InterPro" id="IPR003676">
    <property type="entry name" value="SAUR_fam"/>
</dbReference>
<evidence type="ECO:0000313" key="3">
    <source>
        <dbReference type="Proteomes" id="UP000813462"/>
    </source>
</evidence>
<accession>A0A978US57</accession>
<organism evidence="2 3">
    <name type="scientific">Ziziphus jujuba var. spinosa</name>
    <dbReference type="NCBI Taxonomy" id="714518"/>
    <lineage>
        <taxon>Eukaryota</taxon>
        <taxon>Viridiplantae</taxon>
        <taxon>Streptophyta</taxon>
        <taxon>Embryophyta</taxon>
        <taxon>Tracheophyta</taxon>
        <taxon>Spermatophyta</taxon>
        <taxon>Magnoliopsida</taxon>
        <taxon>eudicotyledons</taxon>
        <taxon>Gunneridae</taxon>
        <taxon>Pentapetalae</taxon>
        <taxon>rosids</taxon>
        <taxon>fabids</taxon>
        <taxon>Rosales</taxon>
        <taxon>Rhamnaceae</taxon>
        <taxon>Paliureae</taxon>
        <taxon>Ziziphus</taxon>
    </lineage>
</organism>
<name>A0A978US57_ZIZJJ</name>
<reference evidence="2" key="1">
    <citation type="journal article" date="2021" name="Front. Plant Sci.">
        <title>Chromosome-Scale Genome Assembly for Chinese Sour Jujube and Insights Into Its Genome Evolution and Domestication Signature.</title>
        <authorList>
            <person name="Shen L.-Y."/>
            <person name="Luo H."/>
            <person name="Wang X.-L."/>
            <person name="Wang X.-M."/>
            <person name="Qiu X.-J."/>
            <person name="Liu H."/>
            <person name="Zhou S.-S."/>
            <person name="Jia K.-H."/>
            <person name="Nie S."/>
            <person name="Bao Y.-T."/>
            <person name="Zhang R.-G."/>
            <person name="Yun Q.-Z."/>
            <person name="Chai Y.-H."/>
            <person name="Lu J.-Y."/>
            <person name="Li Y."/>
            <person name="Zhao S.-W."/>
            <person name="Mao J.-F."/>
            <person name="Jia S.-G."/>
            <person name="Mao Y.-M."/>
        </authorList>
    </citation>
    <scope>NUCLEOTIDE SEQUENCE</scope>
    <source>
        <strain evidence="2">AT0</strain>
        <tissue evidence="2">Leaf</tissue>
    </source>
</reference>
<sequence>MGFRLPRVVPAKKLLQRTFSNKDKAASLAADVPKGHLVVYVGETEKKRFVVPLSLLNQPSFQELLIQVEEEFGFEHPMGGLTIPCREDAFIDLMSQLNSHVIPLEGQGMMCLNEENLQAKADSGAMQAFSFISINVLSVLPDLAVLAFTNYKTMAFRLSRILSAKKNTFQSLSTLNQATLKASTAPKGYFAVSVGLRNRKWFVIPTSLLKDPYYQVLLSQAEDEFGYAHSVGSTTTSSFNFLRSSSSTDINMGFRLPNVVPVKILRRSLSNSKRADSFGDVPKGHLAVYVGDSEKKRYVIPLSFLNQPSFQDLLSQVEEEFGFEHSMGGLTIPYREDAFVALISHLS</sequence>
<comment type="similarity">
    <text evidence="1">Belongs to the ARG7 family.</text>
</comment>
<comment type="caution">
    <text evidence="2">The sequence shown here is derived from an EMBL/GenBank/DDBJ whole genome shotgun (WGS) entry which is preliminary data.</text>
</comment>
<evidence type="ECO:0000313" key="2">
    <source>
        <dbReference type="EMBL" id="KAH7517707.1"/>
    </source>
</evidence>
<dbReference type="GO" id="GO:0009733">
    <property type="term" value="P:response to auxin"/>
    <property type="evidence" value="ECO:0007669"/>
    <property type="project" value="InterPro"/>
</dbReference>
<gene>
    <name evidence="2" type="ORF">FEM48_Zijuj09G0092900</name>
</gene>
<proteinExistence type="inferred from homology"/>
<dbReference type="PANTHER" id="PTHR31929">
    <property type="entry name" value="SAUR-LIKE AUXIN-RESPONSIVE PROTEIN FAMILY-RELATED"/>
    <property type="match status" value="1"/>
</dbReference>
<dbReference type="AlphaFoldDB" id="A0A978US57"/>
<evidence type="ECO:0000256" key="1">
    <source>
        <dbReference type="ARBA" id="ARBA00006974"/>
    </source>
</evidence>
<dbReference type="Proteomes" id="UP000813462">
    <property type="component" value="Unassembled WGS sequence"/>
</dbReference>